<gene>
    <name evidence="2" type="primary">ptsN</name>
    <name evidence="2" type="ORF">FKY71_15065</name>
</gene>
<evidence type="ECO:0000313" key="2">
    <source>
        <dbReference type="EMBL" id="TQE98204.1"/>
    </source>
</evidence>
<dbReference type="EMBL" id="VIFK01000255">
    <property type="protein sequence ID" value="TQE98204.1"/>
    <property type="molecule type" value="Genomic_DNA"/>
</dbReference>
<evidence type="ECO:0000259" key="1">
    <source>
        <dbReference type="PROSITE" id="PS51094"/>
    </source>
</evidence>
<dbReference type="GO" id="GO:0030295">
    <property type="term" value="F:protein kinase activator activity"/>
    <property type="evidence" value="ECO:0007669"/>
    <property type="project" value="TreeGrafter"/>
</dbReference>
<dbReference type="PROSITE" id="PS51094">
    <property type="entry name" value="PTS_EIIA_TYPE_2"/>
    <property type="match status" value="1"/>
</dbReference>
<accession>A0A540VN59</accession>
<dbReference type="CDD" id="cd00211">
    <property type="entry name" value="PTS_IIA_fru"/>
    <property type="match status" value="1"/>
</dbReference>
<dbReference type="Gene3D" id="3.40.930.10">
    <property type="entry name" value="Mannitol-specific EII, Chain A"/>
    <property type="match status" value="1"/>
</dbReference>
<organism evidence="2 3">
    <name type="scientific">Spiribacter salinus</name>
    <dbReference type="NCBI Taxonomy" id="1335746"/>
    <lineage>
        <taxon>Bacteria</taxon>
        <taxon>Pseudomonadati</taxon>
        <taxon>Pseudomonadota</taxon>
        <taxon>Gammaproteobacteria</taxon>
        <taxon>Chromatiales</taxon>
        <taxon>Ectothiorhodospiraceae</taxon>
        <taxon>Spiribacter</taxon>
    </lineage>
</organism>
<dbReference type="GO" id="GO:0009401">
    <property type="term" value="P:phosphoenolpyruvate-dependent sugar phosphotransferase system"/>
    <property type="evidence" value="ECO:0007669"/>
    <property type="project" value="InterPro"/>
</dbReference>
<protein>
    <submittedName>
        <fullName evidence="2">PTS IIA-like nitrogen regulatory protein PtsN</fullName>
    </submittedName>
</protein>
<dbReference type="InterPro" id="IPR016152">
    <property type="entry name" value="PTrfase/Anion_transptr"/>
</dbReference>
<evidence type="ECO:0000313" key="3">
    <source>
        <dbReference type="Proteomes" id="UP000315400"/>
    </source>
</evidence>
<dbReference type="PANTHER" id="PTHR47738:SF1">
    <property type="entry name" value="NITROGEN REGULATORY PROTEIN"/>
    <property type="match status" value="1"/>
</dbReference>
<dbReference type="AlphaFoldDB" id="A0A540VN59"/>
<dbReference type="STRING" id="1260251.SPISAL_07005"/>
<comment type="caution">
    <text evidence="2">The sequence shown here is derived from an EMBL/GenBank/DDBJ whole genome shotgun (WGS) entry which is preliminary data.</text>
</comment>
<feature type="domain" description="PTS EIIA type-2" evidence="1">
    <location>
        <begin position="5"/>
        <end position="149"/>
    </location>
</feature>
<name>A0A540VN59_9GAMM</name>
<reference evidence="2 3" key="1">
    <citation type="submission" date="2019-06" db="EMBL/GenBank/DDBJ databases">
        <title>Metagenome assembled Genome of Spiribacter salinus SL48-SHIP from the microbial mat of Salt Lake 48 (Novosibirsk region, Russia).</title>
        <authorList>
            <person name="Shipova A."/>
            <person name="Rozanov A.S."/>
            <person name="Bryanskaya A.V."/>
            <person name="Peltek S.E."/>
        </authorList>
    </citation>
    <scope>NUCLEOTIDE SEQUENCE [LARGE SCALE GENOMIC DNA]</scope>
    <source>
        <strain evidence="2">SL48-SHIP-2</strain>
    </source>
</reference>
<dbReference type="InterPro" id="IPR051541">
    <property type="entry name" value="PTS_SugarTrans_NitroReg"/>
</dbReference>
<dbReference type="InterPro" id="IPR006320">
    <property type="entry name" value="PTS_Nitro_regul"/>
</dbReference>
<dbReference type="NCBIfam" id="TIGR01419">
    <property type="entry name" value="nitro_reg_IIA"/>
    <property type="match status" value="1"/>
</dbReference>
<dbReference type="PANTHER" id="PTHR47738">
    <property type="entry name" value="PTS SYSTEM FRUCTOSE-LIKE EIIA COMPONENT-RELATED"/>
    <property type="match status" value="1"/>
</dbReference>
<sequence>MDIAGLLTLERSRCGVRATSKKRALEHLSELLMLDASNEAVQAVFEGLTLRERLGSTGLGHGVGLPHSRSGELDQPRAAIIRLDQPIEFDAVDRQPVDILFALLVPEHNNDEHLRILSRLAEMFRDDALCSQLRACRGDDDLYNAVAGWQSDNASP</sequence>
<dbReference type="GO" id="GO:0008982">
    <property type="term" value="F:protein-N(PI)-phosphohistidine-sugar phosphotransferase activity"/>
    <property type="evidence" value="ECO:0007669"/>
    <property type="project" value="InterPro"/>
</dbReference>
<dbReference type="InterPro" id="IPR002178">
    <property type="entry name" value="PTS_EIIA_type-2_dom"/>
</dbReference>
<dbReference type="SUPFAM" id="SSF55804">
    <property type="entry name" value="Phoshotransferase/anion transport protein"/>
    <property type="match status" value="1"/>
</dbReference>
<dbReference type="Pfam" id="PF00359">
    <property type="entry name" value="PTS_EIIA_2"/>
    <property type="match status" value="1"/>
</dbReference>
<dbReference type="Proteomes" id="UP000315400">
    <property type="component" value="Unassembled WGS sequence"/>
</dbReference>
<proteinExistence type="predicted"/>